<keyword evidence="1 2" id="KW-0807">Transducer</keyword>
<dbReference type="PANTHER" id="PTHR32089">
    <property type="entry name" value="METHYL-ACCEPTING CHEMOTAXIS PROTEIN MCPB"/>
    <property type="match status" value="1"/>
</dbReference>
<dbReference type="Gene3D" id="3.30.450.40">
    <property type="match status" value="3"/>
</dbReference>
<dbReference type="KEGG" id="ttq:NIES37_42270"/>
<feature type="domain" description="Phytochrome chromophore attachment site" evidence="4">
    <location>
        <begin position="386"/>
        <end position="522"/>
    </location>
</feature>
<name>A0A1Z4N3E6_9CYAN</name>
<dbReference type="Pfam" id="PF00015">
    <property type="entry name" value="MCPsignal"/>
    <property type="match status" value="1"/>
</dbReference>
<keyword evidence="3" id="KW-0812">Transmembrane</keyword>
<dbReference type="InterPro" id="IPR004089">
    <property type="entry name" value="MCPsignal_dom"/>
</dbReference>
<dbReference type="Pfam" id="PF01590">
    <property type="entry name" value="GAF"/>
    <property type="match status" value="3"/>
</dbReference>
<gene>
    <name evidence="6" type="ORF">NIES37_42270</name>
</gene>
<dbReference type="InterPro" id="IPR029016">
    <property type="entry name" value="GAF-like_dom_sf"/>
</dbReference>
<keyword evidence="7" id="KW-1185">Reference proteome</keyword>
<evidence type="ECO:0000256" key="2">
    <source>
        <dbReference type="PROSITE-ProRule" id="PRU00284"/>
    </source>
</evidence>
<organism evidence="6 7">
    <name type="scientific">Tolypothrix tenuis PCC 7101</name>
    <dbReference type="NCBI Taxonomy" id="231146"/>
    <lineage>
        <taxon>Bacteria</taxon>
        <taxon>Bacillati</taxon>
        <taxon>Cyanobacteriota</taxon>
        <taxon>Cyanophyceae</taxon>
        <taxon>Nostocales</taxon>
        <taxon>Tolypothrichaceae</taxon>
        <taxon>Tolypothrix</taxon>
    </lineage>
</organism>
<feature type="domain" description="Phytochrome chromophore attachment site" evidence="4">
    <location>
        <begin position="558"/>
        <end position="694"/>
    </location>
</feature>
<accession>A0A1Z4N3E6</accession>
<dbReference type="GO" id="GO:0007165">
    <property type="term" value="P:signal transduction"/>
    <property type="evidence" value="ECO:0007669"/>
    <property type="project" value="UniProtKB-KW"/>
</dbReference>
<evidence type="ECO:0000256" key="3">
    <source>
        <dbReference type="SAM" id="Phobius"/>
    </source>
</evidence>
<dbReference type="SMART" id="SM00283">
    <property type="entry name" value="MA"/>
    <property type="match status" value="1"/>
</dbReference>
<evidence type="ECO:0000259" key="5">
    <source>
        <dbReference type="PROSITE" id="PS50111"/>
    </source>
</evidence>
<dbReference type="InterPro" id="IPR016132">
    <property type="entry name" value="Phyto_chromo_attachment"/>
</dbReference>
<dbReference type="EMBL" id="AP018248">
    <property type="protein sequence ID" value="BAZ00238.1"/>
    <property type="molecule type" value="Genomic_DNA"/>
</dbReference>
<feature type="domain" description="Phytochrome chromophore attachment site" evidence="4">
    <location>
        <begin position="214"/>
        <end position="350"/>
    </location>
</feature>
<evidence type="ECO:0000256" key="1">
    <source>
        <dbReference type="ARBA" id="ARBA00023224"/>
    </source>
</evidence>
<feature type="domain" description="Methyl-accepting transducer" evidence="5">
    <location>
        <begin position="755"/>
        <end position="966"/>
    </location>
</feature>
<dbReference type="PANTHER" id="PTHR32089:SF114">
    <property type="entry name" value="METHYL-ACCEPTING CHEMOTAXIS PROTEIN MCPB"/>
    <property type="match status" value="1"/>
</dbReference>
<dbReference type="PROSITE" id="PS50111">
    <property type="entry name" value="CHEMOTAXIS_TRANSDUC_2"/>
    <property type="match status" value="1"/>
</dbReference>
<evidence type="ECO:0000313" key="7">
    <source>
        <dbReference type="Proteomes" id="UP000218785"/>
    </source>
</evidence>
<keyword evidence="3" id="KW-1133">Transmembrane helix</keyword>
<dbReference type="SUPFAM" id="SSF58104">
    <property type="entry name" value="Methyl-accepting chemotaxis protein (MCP) signaling domain"/>
    <property type="match status" value="1"/>
</dbReference>
<dbReference type="PROSITE" id="PS50046">
    <property type="entry name" value="PHYTOCHROME_2"/>
    <property type="match status" value="3"/>
</dbReference>
<dbReference type="SUPFAM" id="SSF55781">
    <property type="entry name" value="GAF domain-like"/>
    <property type="match status" value="3"/>
</dbReference>
<feature type="transmembrane region" description="Helical" evidence="3">
    <location>
        <begin position="58"/>
        <end position="80"/>
    </location>
</feature>
<proteinExistence type="predicted"/>
<dbReference type="GO" id="GO:0016020">
    <property type="term" value="C:membrane"/>
    <property type="evidence" value="ECO:0007669"/>
    <property type="project" value="InterPro"/>
</dbReference>
<dbReference type="Gene3D" id="1.10.287.950">
    <property type="entry name" value="Methyl-accepting chemotaxis protein"/>
    <property type="match status" value="1"/>
</dbReference>
<dbReference type="InterPro" id="IPR003018">
    <property type="entry name" value="GAF"/>
</dbReference>
<protein>
    <submittedName>
        <fullName evidence="6">Methyl-accepting chemotaxis sensory transducer</fullName>
    </submittedName>
</protein>
<evidence type="ECO:0000313" key="6">
    <source>
        <dbReference type="EMBL" id="BAZ00238.1"/>
    </source>
</evidence>
<feature type="transmembrane region" description="Helical" evidence="3">
    <location>
        <begin position="113"/>
        <end position="132"/>
    </location>
</feature>
<dbReference type="RefSeq" id="WP_096578967.1">
    <property type="nucleotide sequence ID" value="NZ_CAWNJS010000001.1"/>
</dbReference>
<reference evidence="6 7" key="1">
    <citation type="submission" date="2017-06" db="EMBL/GenBank/DDBJ databases">
        <title>Genome sequencing of cyanobaciteial culture collection at National Institute for Environmental Studies (NIES).</title>
        <authorList>
            <person name="Hirose Y."/>
            <person name="Shimura Y."/>
            <person name="Fujisawa T."/>
            <person name="Nakamura Y."/>
            <person name="Kawachi M."/>
        </authorList>
    </citation>
    <scope>NUCLEOTIDE SEQUENCE [LARGE SCALE GENOMIC DNA]</scope>
    <source>
        <strain evidence="6 7">NIES-37</strain>
    </source>
</reference>
<dbReference type="AlphaFoldDB" id="A0A1Z4N3E6"/>
<dbReference type="Proteomes" id="UP000218785">
    <property type="component" value="Chromosome"/>
</dbReference>
<keyword evidence="3" id="KW-0472">Membrane</keyword>
<evidence type="ECO:0000259" key="4">
    <source>
        <dbReference type="PROSITE" id="PS50046"/>
    </source>
</evidence>
<dbReference type="SMART" id="SM00065">
    <property type="entry name" value="GAF"/>
    <property type="match status" value="3"/>
</dbReference>
<sequence length="993" mass="110779">MSNYSPKKQVGNQKIHHLEGNQKDVANSNLDSAKRPTIIQIPSSQRLAQKDWSLKAKATFWSCAISMLPVLAVGSATYYIGSQQISEQISYTKPLSIKQLTATKLALQNQLSLLLMGTGVTTLLVGAIAVLLTNRALRPLLNAAALSNNIVRRLLPDQAGIRGAIASKDELVVLEKNISLIKKQLPDLLWKQEQEAERVQVLMNITRRIQECLNEEDVLKTTVEEVRTALNSDRVTIFRFHPHREGTFVAESVGFGLPKTLRTTVSVTSIGGEDIEEYQNGHIVAIDDIYQVDFSAAQLDFLERFAVKANLVAPILQKNQLFGLLIAHECTKPRFWQQSEIDLFAQIATQLGFVLNYTNLLEQVESKADQTQVFVDITRRIRESLNEEDVLKTTVEEVRKALSADRVIVYGFDSDWYGTVIAESVLPSFAKTLRAKIKDPCFAQGYIEKYQAGRVQAIGNIYEAGLTECHLRQLEPFGVKANLVAPILKDDQLFGLLIAHQCSAPRDWRKFEIDLFTQIAMQVGFALDHARLLQRIDAEAVRTHLLVDITRRIQESLNEEDVLKTTVEEVRKAISADRVIVYGFDPDWYGTVIAESVLPGFPKALWAIIRDPCFAEGYIEKYQAGRVQSVNNVYEAGLTECHLSQLEPFAVKANLVAPILKDGQLYGLLIAHECSGPRDWQQSEIDLFAQVAMQVGFALEHARLLNQVDQAYQAATATSFEQSQKHEELKLQVSELLRNGNAVVQNLSTNVALTQLQSIEFIYNQTQLLGDFTQRMVYSTQQLELQEQQLNQTVQDENQSMSQILESIYAIQQTIFQAAQRVNRLEEPWQQLSEKINLISNIISQIKLQAMHTALEASRSGDAGQKFAAIAQKALSLVQQLELEITDIQPLVADIHIESDHAIAAMQSSTEQAQSSSELIAQTQQKFQQAIALGIEMQTLVAEISQAAAVQIETSSSVNQSILEVASIANQTSEQAIALADSLAQLTLFAQEM</sequence>